<dbReference type="AlphaFoldDB" id="A0A7J6KVF2"/>
<organism evidence="2 3">
    <name type="scientific">Perkinsus chesapeaki</name>
    <name type="common">Clam parasite</name>
    <name type="synonym">Perkinsus andrewsi</name>
    <dbReference type="NCBI Taxonomy" id="330153"/>
    <lineage>
        <taxon>Eukaryota</taxon>
        <taxon>Sar</taxon>
        <taxon>Alveolata</taxon>
        <taxon>Perkinsozoa</taxon>
        <taxon>Perkinsea</taxon>
        <taxon>Perkinsida</taxon>
        <taxon>Perkinsidae</taxon>
        <taxon>Perkinsus</taxon>
    </lineage>
</organism>
<keyword evidence="1" id="KW-0732">Signal</keyword>
<evidence type="ECO:0000313" key="2">
    <source>
        <dbReference type="EMBL" id="KAF4650854.1"/>
    </source>
</evidence>
<reference evidence="2 3" key="1">
    <citation type="submission" date="2020-04" db="EMBL/GenBank/DDBJ databases">
        <title>Perkinsus chesapeaki whole genome sequence.</title>
        <authorList>
            <person name="Bogema D.R."/>
        </authorList>
    </citation>
    <scope>NUCLEOTIDE SEQUENCE [LARGE SCALE GENOMIC DNA]</scope>
    <source>
        <strain evidence="2">ATCC PRA-425</strain>
    </source>
</reference>
<comment type="caution">
    <text evidence="2">The sequence shown here is derived from an EMBL/GenBank/DDBJ whole genome shotgun (WGS) entry which is preliminary data.</text>
</comment>
<proteinExistence type="predicted"/>
<protein>
    <submittedName>
        <fullName evidence="2">Uncharacterized protein</fullName>
    </submittedName>
</protein>
<accession>A0A7J6KVF2</accession>
<keyword evidence="3" id="KW-1185">Reference proteome</keyword>
<name>A0A7J6KVF2_PERCH</name>
<dbReference type="EMBL" id="JAAPAO010001166">
    <property type="protein sequence ID" value="KAF4650854.1"/>
    <property type="molecule type" value="Genomic_DNA"/>
</dbReference>
<dbReference type="Proteomes" id="UP000591131">
    <property type="component" value="Unassembled WGS sequence"/>
</dbReference>
<evidence type="ECO:0000256" key="1">
    <source>
        <dbReference type="SAM" id="SignalP"/>
    </source>
</evidence>
<gene>
    <name evidence="2" type="ORF">FOL47_000810</name>
</gene>
<dbReference type="OrthoDB" id="427749at2759"/>
<sequence length="104" mass="11207">MVSFFMDLFSFAVSGFKAVQTVHSCYSKAMELHSLATKEIAVSVEKLAAALQCLQAPLRLAQLLHVRMPTSDAVSAAVGLARQAVHEAEELIDTLMSLEAGDEL</sequence>
<feature type="signal peptide" evidence="1">
    <location>
        <begin position="1"/>
        <end position="18"/>
    </location>
</feature>
<feature type="chain" id="PRO_5029623912" evidence="1">
    <location>
        <begin position="19"/>
        <end position="104"/>
    </location>
</feature>
<evidence type="ECO:0000313" key="3">
    <source>
        <dbReference type="Proteomes" id="UP000591131"/>
    </source>
</evidence>